<evidence type="ECO:0000256" key="1">
    <source>
        <dbReference type="SAM" id="MobiDB-lite"/>
    </source>
</evidence>
<accession>A0A5J5IR00</accession>
<dbReference type="AlphaFoldDB" id="A0A5J5IR00"/>
<feature type="region of interest" description="Disordered" evidence="1">
    <location>
        <begin position="1"/>
        <end position="73"/>
    </location>
</feature>
<comment type="caution">
    <text evidence="2">The sequence shown here is derived from an EMBL/GenBank/DDBJ whole genome shotgun (WGS) entry which is preliminary data.</text>
</comment>
<dbReference type="Proteomes" id="UP000327039">
    <property type="component" value="Unassembled WGS sequence"/>
</dbReference>
<evidence type="ECO:0000313" key="3">
    <source>
        <dbReference type="Proteomes" id="UP000327039"/>
    </source>
</evidence>
<dbReference type="EMBL" id="VYRZ01000002">
    <property type="protein sequence ID" value="KAA9087066.1"/>
    <property type="molecule type" value="Genomic_DNA"/>
</dbReference>
<keyword evidence="3" id="KW-1185">Reference proteome</keyword>
<dbReference type="OrthoDB" id="3268477at2"/>
<proteinExistence type="predicted"/>
<protein>
    <submittedName>
        <fullName evidence="2">SPOR domain-containing protein</fullName>
    </submittedName>
</protein>
<name>A0A5J5IR00_9MICO</name>
<sequence>MTSGDGEFWYNLSTHEVERGKQSPGADRAGPFATAEEAARAPQILVERSRQWQEDEEHEDEWGTPPSGGGARQ</sequence>
<gene>
    <name evidence="2" type="ORF">F6B42_08890</name>
</gene>
<dbReference type="RefSeq" id="WP_150419232.1">
    <property type="nucleotide sequence ID" value="NZ_VYRZ01000002.1"/>
</dbReference>
<organism evidence="2 3">
    <name type="scientific">Microbacterium radiodurans</name>
    <dbReference type="NCBI Taxonomy" id="661398"/>
    <lineage>
        <taxon>Bacteria</taxon>
        <taxon>Bacillati</taxon>
        <taxon>Actinomycetota</taxon>
        <taxon>Actinomycetes</taxon>
        <taxon>Micrococcales</taxon>
        <taxon>Microbacteriaceae</taxon>
        <taxon>Microbacterium</taxon>
    </lineage>
</organism>
<reference evidence="3" key="1">
    <citation type="submission" date="2019-09" db="EMBL/GenBank/DDBJ databases">
        <title>Mumia zhuanghuii sp. nov. isolated from the intestinal contents of plateau pika (Ochotona curzoniae) in the Qinghai-Tibet plateau of China.</title>
        <authorList>
            <person name="Tian Z."/>
        </authorList>
    </citation>
    <scope>NUCLEOTIDE SEQUENCE [LARGE SCALE GENOMIC DNA]</scope>
    <source>
        <strain evidence="3">DSM 25564</strain>
    </source>
</reference>
<evidence type="ECO:0000313" key="2">
    <source>
        <dbReference type="EMBL" id="KAA9087066.1"/>
    </source>
</evidence>